<proteinExistence type="predicted"/>
<name>A0ABS7UCT2_9ACTN</name>
<gene>
    <name evidence="2" type="ORF">K8U61_11580</name>
</gene>
<feature type="domain" description="STAS" evidence="1">
    <location>
        <begin position="19"/>
        <end position="93"/>
    </location>
</feature>
<dbReference type="Proteomes" id="UP000780875">
    <property type="component" value="Unassembled WGS sequence"/>
</dbReference>
<keyword evidence="3" id="KW-1185">Reference proteome</keyword>
<comment type="caution">
    <text evidence="2">The sequence shown here is derived from an EMBL/GenBank/DDBJ whole genome shotgun (WGS) entry which is preliminary data.</text>
</comment>
<dbReference type="Pfam" id="PF13466">
    <property type="entry name" value="STAS_2"/>
    <property type="match status" value="1"/>
</dbReference>
<reference evidence="2 3" key="1">
    <citation type="submission" date="2021-09" db="EMBL/GenBank/DDBJ databases">
        <title>Whole genome sequence of Nocardioides sp. GBK3QG-3.</title>
        <authorList>
            <person name="Tuo L."/>
        </authorList>
    </citation>
    <scope>NUCLEOTIDE SEQUENCE [LARGE SCALE GENOMIC DNA]</scope>
    <source>
        <strain evidence="2 3">GBK3QG-3</strain>
    </source>
</reference>
<dbReference type="EMBL" id="JAIQZJ010000006">
    <property type="protein sequence ID" value="MBZ5738805.1"/>
    <property type="molecule type" value="Genomic_DNA"/>
</dbReference>
<dbReference type="CDD" id="cd07043">
    <property type="entry name" value="STAS_anti-anti-sigma_factors"/>
    <property type="match status" value="1"/>
</dbReference>
<protein>
    <submittedName>
        <fullName evidence="2">STAS domain-containing protein</fullName>
    </submittedName>
</protein>
<dbReference type="PROSITE" id="PS50801">
    <property type="entry name" value="STAS"/>
    <property type="match status" value="1"/>
</dbReference>
<dbReference type="InterPro" id="IPR058548">
    <property type="entry name" value="MlaB-like_STAS"/>
</dbReference>
<dbReference type="RefSeq" id="WP_224123176.1">
    <property type="nucleotide sequence ID" value="NZ_JAIQZJ010000006.1"/>
</dbReference>
<dbReference type="PANTHER" id="PTHR33495">
    <property type="entry name" value="ANTI-SIGMA FACTOR ANTAGONIST TM_1081-RELATED-RELATED"/>
    <property type="match status" value="1"/>
</dbReference>
<evidence type="ECO:0000259" key="1">
    <source>
        <dbReference type="PROSITE" id="PS50801"/>
    </source>
</evidence>
<evidence type="ECO:0000313" key="3">
    <source>
        <dbReference type="Proteomes" id="UP000780875"/>
    </source>
</evidence>
<dbReference type="PANTHER" id="PTHR33495:SF2">
    <property type="entry name" value="ANTI-SIGMA FACTOR ANTAGONIST TM_1081-RELATED"/>
    <property type="match status" value="1"/>
</dbReference>
<sequence>MDHLFGVADVRINPPRAEVRAVGEFDIATTPTLTTELDDAIAAGCRDFHLDLAEVTFCDASTIGVLVKLQRVLLGEGSVEIGAASPAVRRLLDLVRRADLLGDPLSRAAAAR</sequence>
<dbReference type="SUPFAM" id="SSF52091">
    <property type="entry name" value="SpoIIaa-like"/>
    <property type="match status" value="1"/>
</dbReference>
<organism evidence="2 3">
    <name type="scientific">Nocardioides mangrovi</name>
    <dbReference type="NCBI Taxonomy" id="2874580"/>
    <lineage>
        <taxon>Bacteria</taxon>
        <taxon>Bacillati</taxon>
        <taxon>Actinomycetota</taxon>
        <taxon>Actinomycetes</taxon>
        <taxon>Propionibacteriales</taxon>
        <taxon>Nocardioidaceae</taxon>
        <taxon>Nocardioides</taxon>
    </lineage>
</organism>
<dbReference type="Gene3D" id="3.30.750.24">
    <property type="entry name" value="STAS domain"/>
    <property type="match status" value="1"/>
</dbReference>
<evidence type="ECO:0000313" key="2">
    <source>
        <dbReference type="EMBL" id="MBZ5738805.1"/>
    </source>
</evidence>
<accession>A0ABS7UCT2</accession>
<dbReference type="InterPro" id="IPR036513">
    <property type="entry name" value="STAS_dom_sf"/>
</dbReference>
<dbReference type="InterPro" id="IPR002645">
    <property type="entry name" value="STAS_dom"/>
</dbReference>